<gene>
    <name evidence="1" type="ORF">V6N12_021499</name>
</gene>
<organism evidence="1 2">
    <name type="scientific">Hibiscus sabdariffa</name>
    <name type="common">roselle</name>
    <dbReference type="NCBI Taxonomy" id="183260"/>
    <lineage>
        <taxon>Eukaryota</taxon>
        <taxon>Viridiplantae</taxon>
        <taxon>Streptophyta</taxon>
        <taxon>Embryophyta</taxon>
        <taxon>Tracheophyta</taxon>
        <taxon>Spermatophyta</taxon>
        <taxon>Magnoliopsida</taxon>
        <taxon>eudicotyledons</taxon>
        <taxon>Gunneridae</taxon>
        <taxon>Pentapetalae</taxon>
        <taxon>rosids</taxon>
        <taxon>malvids</taxon>
        <taxon>Malvales</taxon>
        <taxon>Malvaceae</taxon>
        <taxon>Malvoideae</taxon>
        <taxon>Hibiscus</taxon>
    </lineage>
</organism>
<dbReference type="EMBL" id="JBBPBM010000004">
    <property type="protein sequence ID" value="KAK8586980.1"/>
    <property type="molecule type" value="Genomic_DNA"/>
</dbReference>
<sequence length="99" mass="11321">MTLFAGRIDSLHEGIICRQFYEVSPVIKNKLQIMDLNIDDLAAVSLYDKAHMRSTISEAFEKEIKDRCRFCPGLVNKSHYMSVLSIIDALLNARSKIFL</sequence>
<name>A0ABR2FRY4_9ROSI</name>
<protein>
    <submittedName>
        <fullName evidence="1">Uncharacterized protein</fullName>
    </submittedName>
</protein>
<evidence type="ECO:0000313" key="2">
    <source>
        <dbReference type="Proteomes" id="UP001472677"/>
    </source>
</evidence>
<keyword evidence="2" id="KW-1185">Reference proteome</keyword>
<comment type="caution">
    <text evidence="1">The sequence shown here is derived from an EMBL/GenBank/DDBJ whole genome shotgun (WGS) entry which is preliminary data.</text>
</comment>
<proteinExistence type="predicted"/>
<evidence type="ECO:0000313" key="1">
    <source>
        <dbReference type="EMBL" id="KAK8586980.1"/>
    </source>
</evidence>
<accession>A0ABR2FRY4</accession>
<reference evidence="1 2" key="1">
    <citation type="journal article" date="2024" name="G3 (Bethesda)">
        <title>Genome assembly of Hibiscus sabdariffa L. provides insights into metabolisms of medicinal natural products.</title>
        <authorList>
            <person name="Kim T."/>
        </authorList>
    </citation>
    <scope>NUCLEOTIDE SEQUENCE [LARGE SCALE GENOMIC DNA]</scope>
    <source>
        <strain evidence="1">TK-2024</strain>
        <tissue evidence="1">Old leaves</tissue>
    </source>
</reference>
<dbReference type="Proteomes" id="UP001472677">
    <property type="component" value="Unassembled WGS sequence"/>
</dbReference>